<proteinExistence type="predicted"/>
<gene>
    <name evidence="2" type="ORF">HNP98_003534</name>
</gene>
<reference evidence="2 3" key="1">
    <citation type="submission" date="2020-05" db="EMBL/GenBank/DDBJ databases">
        <title>Genomic Encyclopedia of Type Strains, Phase IV (KMG-V): Genome sequencing to study the core and pangenomes of soil and plant-associated prokaryotes.</title>
        <authorList>
            <person name="Whitman W."/>
        </authorList>
    </citation>
    <scope>NUCLEOTIDE SEQUENCE [LARGE SCALE GENOMIC DNA]</scope>
    <source>
        <strain evidence="2 3">9A</strain>
    </source>
</reference>
<keyword evidence="1" id="KW-0472">Membrane</keyword>
<protein>
    <recommendedName>
        <fullName evidence="4">DUF998 domain-containing protein</fullName>
    </recommendedName>
</protein>
<feature type="transmembrane region" description="Helical" evidence="1">
    <location>
        <begin position="104"/>
        <end position="121"/>
    </location>
</feature>
<accession>A0ABX2FWD0</accession>
<feature type="transmembrane region" description="Helical" evidence="1">
    <location>
        <begin position="127"/>
        <end position="148"/>
    </location>
</feature>
<evidence type="ECO:0000256" key="1">
    <source>
        <dbReference type="SAM" id="Phobius"/>
    </source>
</evidence>
<evidence type="ECO:0000313" key="3">
    <source>
        <dbReference type="Proteomes" id="UP000779507"/>
    </source>
</evidence>
<keyword evidence="1" id="KW-0812">Transmembrane</keyword>
<feature type="transmembrane region" description="Helical" evidence="1">
    <location>
        <begin position="155"/>
        <end position="172"/>
    </location>
</feature>
<evidence type="ECO:0000313" key="2">
    <source>
        <dbReference type="EMBL" id="NRT20690.1"/>
    </source>
</evidence>
<dbReference type="EMBL" id="JABSNP010000019">
    <property type="protein sequence ID" value="NRT20690.1"/>
    <property type="molecule type" value="Genomic_DNA"/>
</dbReference>
<name>A0ABX2FWD0_9BACT</name>
<keyword evidence="1" id="KW-1133">Transmembrane helix</keyword>
<keyword evidence="3" id="KW-1185">Reference proteome</keyword>
<sequence length="217" mass="23393">MLNEKRPPGPWWRLLPAGGMGLFAVLYGVAAALYPGGSPADKTAPGFSWLHNYWCNLLTAVAINGQPNPAQPVALLAMGVLCLSLMLFWYCLPPLFQFGARVAGLVRSAGILSMVAAGFLSGEQHDLMITIACLLGVVALGAAFAGLYRTRRLGLLGLGALCLLLLGVNNYVYYSQHFIEALPVVQKITFVLFLLWFSLLSGAVYKQGSLRATYARQ</sequence>
<comment type="caution">
    <text evidence="2">The sequence shown here is derived from an EMBL/GenBank/DDBJ whole genome shotgun (WGS) entry which is preliminary data.</text>
</comment>
<feature type="transmembrane region" description="Helical" evidence="1">
    <location>
        <begin position="12"/>
        <end position="34"/>
    </location>
</feature>
<organism evidence="2 3">
    <name type="scientific">Hymenobacter caeli</name>
    <dbReference type="NCBI Taxonomy" id="2735894"/>
    <lineage>
        <taxon>Bacteria</taxon>
        <taxon>Pseudomonadati</taxon>
        <taxon>Bacteroidota</taxon>
        <taxon>Cytophagia</taxon>
        <taxon>Cytophagales</taxon>
        <taxon>Hymenobacteraceae</taxon>
        <taxon>Hymenobacter</taxon>
    </lineage>
</organism>
<evidence type="ECO:0008006" key="4">
    <source>
        <dbReference type="Google" id="ProtNLM"/>
    </source>
</evidence>
<dbReference type="Proteomes" id="UP000779507">
    <property type="component" value="Unassembled WGS sequence"/>
</dbReference>
<dbReference type="RefSeq" id="WP_173811456.1">
    <property type="nucleotide sequence ID" value="NZ_JABSNP010000019.1"/>
</dbReference>
<feature type="transmembrane region" description="Helical" evidence="1">
    <location>
        <begin position="73"/>
        <end position="92"/>
    </location>
</feature>
<feature type="transmembrane region" description="Helical" evidence="1">
    <location>
        <begin position="184"/>
        <end position="205"/>
    </location>
</feature>